<name>M0BX91_9EURY</name>
<dbReference type="OrthoDB" id="52603at2157"/>
<dbReference type="GO" id="GO:0005829">
    <property type="term" value="C:cytosol"/>
    <property type="evidence" value="ECO:0007669"/>
    <property type="project" value="TreeGrafter"/>
</dbReference>
<dbReference type="PIRSF" id="PIRSF000414">
    <property type="entry name" value="AICARFT_IMPCHas"/>
    <property type="match status" value="1"/>
</dbReference>
<dbReference type="Proteomes" id="UP000011657">
    <property type="component" value="Unassembled WGS sequence"/>
</dbReference>
<organism evidence="6 7">
    <name type="scientific">Haloterrigena salina JCM 13891</name>
    <dbReference type="NCBI Taxonomy" id="1227488"/>
    <lineage>
        <taxon>Archaea</taxon>
        <taxon>Methanobacteriati</taxon>
        <taxon>Methanobacteriota</taxon>
        <taxon>Stenosarchaea group</taxon>
        <taxon>Halobacteria</taxon>
        <taxon>Halobacteriales</taxon>
        <taxon>Natrialbaceae</taxon>
        <taxon>Haloterrigena</taxon>
    </lineage>
</organism>
<dbReference type="Pfam" id="PF01808">
    <property type="entry name" value="AICARFT_IMPCHas"/>
    <property type="match status" value="1"/>
</dbReference>
<proteinExistence type="predicted"/>
<keyword evidence="3" id="KW-0378">Hydrolase</keyword>
<dbReference type="Gene3D" id="3.40.50.170">
    <property type="entry name" value="Formyl transferase, N-terminal domain"/>
    <property type="match status" value="1"/>
</dbReference>
<dbReference type="PANTHER" id="PTHR11692">
    <property type="entry name" value="BIFUNCTIONAL PURINE BIOSYNTHESIS PROTEIN PURH"/>
    <property type="match status" value="1"/>
</dbReference>
<dbReference type="PATRIC" id="fig|1227488.3.peg.3933"/>
<reference evidence="6 7" key="1">
    <citation type="journal article" date="2014" name="PLoS Genet.">
        <title>Phylogenetically driven sequencing of extremely halophilic archaea reveals strategies for static and dynamic osmo-response.</title>
        <authorList>
            <person name="Becker E.A."/>
            <person name="Seitzer P.M."/>
            <person name="Tritt A."/>
            <person name="Larsen D."/>
            <person name="Krusor M."/>
            <person name="Yao A.I."/>
            <person name="Wu D."/>
            <person name="Madern D."/>
            <person name="Eisen J.A."/>
            <person name="Darling A.E."/>
            <person name="Facciotti M.T."/>
        </authorList>
    </citation>
    <scope>NUCLEOTIDE SEQUENCE [LARGE SCALE GENOMIC DNA]</scope>
    <source>
        <strain evidence="6 7">JCM 13891</strain>
    </source>
</reference>
<evidence type="ECO:0000259" key="5">
    <source>
        <dbReference type="Pfam" id="PF00551"/>
    </source>
</evidence>
<comment type="caution">
    <text evidence="6">The sequence shown here is derived from an EMBL/GenBank/DDBJ whole genome shotgun (WGS) entry which is preliminary data.</text>
</comment>
<evidence type="ECO:0000256" key="2">
    <source>
        <dbReference type="ARBA" id="ARBA00022755"/>
    </source>
</evidence>
<sequence>MTRIAGMAGNRGRNLLNIADRNPGGAELAVVLTNDADAPVLEAAAERGIPTEVVPLEDDMSRSEHEEAVLEALSEYDFELVCLDGYMRILSETFLSEAPTTLNVHPALLPAFPGMDAWGDALEEGVSVTGCTVHVVTDATDGDGNVVEEDVDAGPIVTQEPIPVYEGDDEESLKERVLYEGEFRAYPRAVKWFADGAVDVDTEAGEVTVESDVATVGDEDHDGLPLRRLVSNDRADTLRYGENPHQDAAVYTDYTTDEASVVHADQLNEGAKALSYNNYNDADGALNLIKEFDEPAAAVIKHTNPAGCATADSLSEAYEKALSTDPMSAFGGIVALNRECDAETAEQIIDSFKEVVVAPGYTDDALEVLFEKDNLRVLDVGELGERTERFTEKPLVGGRLVQERDLQSISVDDLEVVTEREPTDEELESMVFAWQTLKHVKSNGILFADGTETVGIGMGQVSRVDAVRLAAMKADEHAEGKDAEGAVMASDAFFPFPDGIEEAAEAGIEAVVQPGGSVNDDDVIEAADEHGIAMAFTGQRSFRHD</sequence>
<dbReference type="SUPFAM" id="SSF53927">
    <property type="entry name" value="Cytidine deaminase-like"/>
    <property type="match status" value="1"/>
</dbReference>
<keyword evidence="7" id="KW-1185">Reference proteome</keyword>
<dbReference type="Gene3D" id="3.40.140.20">
    <property type="match status" value="2"/>
</dbReference>
<evidence type="ECO:0000313" key="7">
    <source>
        <dbReference type="Proteomes" id="UP000011657"/>
    </source>
</evidence>
<dbReference type="InterPro" id="IPR002376">
    <property type="entry name" value="Formyl_transf_N"/>
</dbReference>
<evidence type="ECO:0000256" key="1">
    <source>
        <dbReference type="ARBA" id="ARBA00022679"/>
    </source>
</evidence>
<dbReference type="STRING" id="1227488.C477_19609"/>
<dbReference type="NCBIfam" id="NF002049">
    <property type="entry name" value="PRK00881.1"/>
    <property type="match status" value="1"/>
</dbReference>
<dbReference type="InterPro" id="IPR036477">
    <property type="entry name" value="Formyl_transf_N_sf"/>
</dbReference>
<gene>
    <name evidence="6" type="ORF">C477_19609</name>
</gene>
<feature type="domain" description="Formyl transferase N-terminal" evidence="5">
    <location>
        <begin position="12"/>
        <end position="190"/>
    </location>
</feature>
<dbReference type="AlphaFoldDB" id="M0BX91"/>
<dbReference type="FunFam" id="3.40.140.20:FF:000001">
    <property type="entry name" value="Bifunctional purine biosynthesis protein PurH"/>
    <property type="match status" value="1"/>
</dbReference>
<dbReference type="GO" id="GO:0003937">
    <property type="term" value="F:IMP cyclohydrolase activity"/>
    <property type="evidence" value="ECO:0007669"/>
    <property type="project" value="InterPro"/>
</dbReference>
<dbReference type="eggNOG" id="arCOG02824">
    <property type="taxonomic scope" value="Archaea"/>
</dbReference>
<dbReference type="InterPro" id="IPR002695">
    <property type="entry name" value="PurH-like"/>
</dbReference>
<protein>
    <submittedName>
        <fullName evidence="6">Phosphoribosylglycinamide formyltransferase</fullName>
    </submittedName>
</protein>
<dbReference type="InterPro" id="IPR024051">
    <property type="entry name" value="AICAR_Tfase_dup_dom_sf"/>
</dbReference>
<dbReference type="GO" id="GO:0006189">
    <property type="term" value="P:'de novo' IMP biosynthetic process"/>
    <property type="evidence" value="ECO:0007669"/>
    <property type="project" value="InterPro"/>
</dbReference>
<dbReference type="EMBL" id="AOIS01000061">
    <property type="protein sequence ID" value="ELZ14732.1"/>
    <property type="molecule type" value="Genomic_DNA"/>
</dbReference>
<keyword evidence="1 6" id="KW-0808">Transferase</keyword>
<dbReference type="PANTHER" id="PTHR11692:SF0">
    <property type="entry name" value="BIFUNCTIONAL PURINE BIOSYNTHESIS PROTEIN ATIC"/>
    <property type="match status" value="1"/>
</dbReference>
<dbReference type="InterPro" id="IPR016193">
    <property type="entry name" value="Cytidine_deaminase-like"/>
</dbReference>
<dbReference type="CDD" id="cd08645">
    <property type="entry name" value="FMT_core_GART"/>
    <property type="match status" value="1"/>
</dbReference>
<accession>M0BX91</accession>
<dbReference type="GO" id="GO:0004644">
    <property type="term" value="F:phosphoribosylglycinamide formyltransferase activity"/>
    <property type="evidence" value="ECO:0007669"/>
    <property type="project" value="InterPro"/>
</dbReference>
<dbReference type="SMART" id="SM00798">
    <property type="entry name" value="AICARFT_IMPCHas"/>
    <property type="match status" value="1"/>
</dbReference>
<keyword evidence="2" id="KW-0658">Purine biosynthesis</keyword>
<evidence type="ECO:0000256" key="4">
    <source>
        <dbReference type="ARBA" id="ARBA00023268"/>
    </source>
</evidence>
<dbReference type="RefSeq" id="WP_008896178.1">
    <property type="nucleotide sequence ID" value="NZ_AOIS01000061.1"/>
</dbReference>
<dbReference type="SUPFAM" id="SSF53328">
    <property type="entry name" value="Formyltransferase"/>
    <property type="match status" value="1"/>
</dbReference>
<evidence type="ECO:0000256" key="3">
    <source>
        <dbReference type="ARBA" id="ARBA00022801"/>
    </source>
</evidence>
<keyword evidence="4" id="KW-0511">Multifunctional enzyme</keyword>
<dbReference type="GO" id="GO:0004643">
    <property type="term" value="F:phosphoribosylaminoimidazolecarboxamide formyltransferase activity"/>
    <property type="evidence" value="ECO:0007669"/>
    <property type="project" value="InterPro"/>
</dbReference>
<dbReference type="InterPro" id="IPR004607">
    <property type="entry name" value="GART"/>
</dbReference>
<evidence type="ECO:0000313" key="6">
    <source>
        <dbReference type="EMBL" id="ELZ14732.1"/>
    </source>
</evidence>
<dbReference type="Pfam" id="PF00551">
    <property type="entry name" value="Formyl_trans_N"/>
    <property type="match status" value="1"/>
</dbReference>